<protein>
    <submittedName>
        <fullName evidence="1">Uncharacterized protein</fullName>
    </submittedName>
</protein>
<proteinExistence type="predicted"/>
<reference evidence="1" key="2">
    <citation type="submission" date="2015-03" db="EMBL/GenBank/DDBJ databases">
        <authorList>
            <person name="Chow C.-E.T."/>
            <person name="Winget D.M."/>
            <person name="White R.A.III."/>
            <person name="Hallam S.J."/>
            <person name="Suttle C.A."/>
        </authorList>
    </citation>
    <scope>NUCLEOTIDE SEQUENCE</scope>
    <source>
        <strain evidence="1">Oxic1_7</strain>
    </source>
</reference>
<dbReference type="EMBL" id="KR029602">
    <property type="protein sequence ID" value="AKH48306.1"/>
    <property type="molecule type" value="Genomic_DNA"/>
</dbReference>
<sequence>MAQYCPSITGFHIRLLYLMCRLFRRLCHSNISSYHSICRQGKQGNNGSLKHNRRLVKLTKCNNRSREYVI</sequence>
<evidence type="ECO:0000313" key="1">
    <source>
        <dbReference type="EMBL" id="AKH48306.1"/>
    </source>
</evidence>
<organism evidence="1">
    <name type="scientific">uncultured marine virus</name>
    <dbReference type="NCBI Taxonomy" id="186617"/>
    <lineage>
        <taxon>Viruses</taxon>
        <taxon>environmental samples</taxon>
    </lineage>
</organism>
<reference evidence="1" key="1">
    <citation type="journal article" date="2015" name="Front. Microbiol.">
        <title>Combining genomic sequencing methods to explore viral diversity and reveal potential virus-host interactions.</title>
        <authorList>
            <person name="Chow C.E."/>
            <person name="Winget D.M."/>
            <person name="White R.A.III."/>
            <person name="Hallam S.J."/>
            <person name="Suttle C.A."/>
        </authorList>
    </citation>
    <scope>NUCLEOTIDE SEQUENCE</scope>
    <source>
        <strain evidence="1">Oxic1_7</strain>
    </source>
</reference>
<name>A0A0F7LAV0_9VIRU</name>
<accession>A0A0F7LAV0</accession>